<dbReference type="EMBL" id="HG994367">
    <property type="protein sequence ID" value="CAF1709917.1"/>
    <property type="molecule type" value="Genomic_DNA"/>
</dbReference>
<gene>
    <name evidence="1" type="ORF">DARMORV10_C03P77030.1</name>
</gene>
<dbReference type="Proteomes" id="UP001295469">
    <property type="component" value="Chromosome C03"/>
</dbReference>
<organism evidence="1">
    <name type="scientific">Brassica napus</name>
    <name type="common">Rape</name>
    <dbReference type="NCBI Taxonomy" id="3708"/>
    <lineage>
        <taxon>Eukaryota</taxon>
        <taxon>Viridiplantae</taxon>
        <taxon>Streptophyta</taxon>
        <taxon>Embryophyta</taxon>
        <taxon>Tracheophyta</taxon>
        <taxon>Spermatophyta</taxon>
        <taxon>Magnoliopsida</taxon>
        <taxon>eudicotyledons</taxon>
        <taxon>Gunneridae</taxon>
        <taxon>Pentapetalae</taxon>
        <taxon>rosids</taxon>
        <taxon>malvids</taxon>
        <taxon>Brassicales</taxon>
        <taxon>Brassicaceae</taxon>
        <taxon>Brassiceae</taxon>
        <taxon>Brassica</taxon>
    </lineage>
</organism>
<sequence>MTDSSSVLVIVSYSKLGLCGGVDERELGVLSLQRLFLSRLLHPQLWGYVSFGCLSFGFFPVSVGEVLGKASSSWWLGELLSLIVERLCIQGVWTERRFPLLRFEVPGFWSYRLAGKAAAISVVWVQKWRVPGGGL</sequence>
<dbReference type="AlphaFoldDB" id="A0A816IIQ8"/>
<reference evidence="1" key="1">
    <citation type="submission" date="2021-01" db="EMBL/GenBank/DDBJ databases">
        <authorList>
            <consortium name="Genoscope - CEA"/>
            <person name="William W."/>
        </authorList>
    </citation>
    <scope>NUCLEOTIDE SEQUENCE</scope>
</reference>
<name>A0A816IIQ8_BRANA</name>
<accession>A0A816IIQ8</accession>
<protein>
    <submittedName>
        <fullName evidence="1">(rape) hypothetical protein</fullName>
    </submittedName>
</protein>
<proteinExistence type="predicted"/>
<evidence type="ECO:0000313" key="1">
    <source>
        <dbReference type="EMBL" id="CAF1709917.1"/>
    </source>
</evidence>